<feature type="region of interest" description="Disordered" evidence="1">
    <location>
        <begin position="495"/>
        <end position="519"/>
    </location>
</feature>
<dbReference type="InterPro" id="IPR015424">
    <property type="entry name" value="PyrdxlP-dep_Trfase"/>
</dbReference>
<dbReference type="SUPFAM" id="SSF53383">
    <property type="entry name" value="PLP-dependent transferases"/>
    <property type="match status" value="1"/>
</dbReference>
<dbReference type="PANTHER" id="PTHR30244:SF34">
    <property type="entry name" value="DTDP-4-AMINO-4,6-DIDEOXYGALACTOSE TRANSAMINASE"/>
    <property type="match status" value="1"/>
</dbReference>
<sequence>MAFTSCFSGLVKPAQTSPPDSADPRICKSFNAPEPVERKEQKEIMRLLESGDLFRYNREDSQSPVSLVEKQLADYMGFKYCVAMNSCGSALFLALKAVGVGQGTKVLGNALTFGAVPSAVHHAGGEFCFVESTRDIVIDVEDLALKADETGAKFLMLSHMRGRVAELDQVKEVCDKRGITIVEDCAHSLGVWWGRTHTGHHGRVCCVSSQSYKIINSGEGGFALTDDDDVAAKICIMAGGYEANFKKHICVPGPEVFGRLVPQRFPNYSIRMSNLTASVLPCQLRSLEARIAVANTKYELLRDRFTQKVAAALGDRAEIYTPQLPACVRPCFDSLQFVADLPAQVRDRFLANAKARGVPLSIFGAQGNARNFTAWEFLGAQHVQAGIASCSNTAALVKMAYDVRIPRVLREGRPGHRRRLGGLSAGGARAVRVGRTLRRTARTEPARASSGPGPKALVLLLLPPPPPRCALLALSPPPPPPAPRPPGVLSLAAQARAQAARREAQVSKTATSAPLERGP</sequence>
<dbReference type="EMBL" id="CAUYUJ010020627">
    <property type="protein sequence ID" value="CAK0899579.1"/>
    <property type="molecule type" value="Genomic_DNA"/>
</dbReference>
<evidence type="ECO:0000256" key="1">
    <source>
        <dbReference type="SAM" id="MobiDB-lite"/>
    </source>
</evidence>
<protein>
    <submittedName>
        <fullName evidence="2">Uncharacterized protein</fullName>
    </submittedName>
</protein>
<evidence type="ECO:0000313" key="3">
    <source>
        <dbReference type="Proteomes" id="UP001189429"/>
    </source>
</evidence>
<reference evidence="2" key="1">
    <citation type="submission" date="2023-10" db="EMBL/GenBank/DDBJ databases">
        <authorList>
            <person name="Chen Y."/>
            <person name="Shah S."/>
            <person name="Dougan E. K."/>
            <person name="Thang M."/>
            <person name="Chan C."/>
        </authorList>
    </citation>
    <scope>NUCLEOTIDE SEQUENCE [LARGE SCALE GENOMIC DNA]</scope>
</reference>
<dbReference type="InterPro" id="IPR015421">
    <property type="entry name" value="PyrdxlP-dep_Trfase_major"/>
</dbReference>
<dbReference type="Gene3D" id="3.40.640.10">
    <property type="entry name" value="Type I PLP-dependent aspartate aminotransferase-like (Major domain)"/>
    <property type="match status" value="1"/>
</dbReference>
<gene>
    <name evidence="2" type="ORF">PCOR1329_LOCUS77054</name>
</gene>
<accession>A0ABN9XMT5</accession>
<organism evidence="2 3">
    <name type="scientific">Prorocentrum cordatum</name>
    <dbReference type="NCBI Taxonomy" id="2364126"/>
    <lineage>
        <taxon>Eukaryota</taxon>
        <taxon>Sar</taxon>
        <taxon>Alveolata</taxon>
        <taxon>Dinophyceae</taxon>
        <taxon>Prorocentrales</taxon>
        <taxon>Prorocentraceae</taxon>
        <taxon>Prorocentrum</taxon>
    </lineage>
</organism>
<dbReference type="Pfam" id="PF01041">
    <property type="entry name" value="DegT_DnrJ_EryC1"/>
    <property type="match status" value="1"/>
</dbReference>
<evidence type="ECO:0000313" key="2">
    <source>
        <dbReference type="EMBL" id="CAK0899579.1"/>
    </source>
</evidence>
<comment type="caution">
    <text evidence="2">The sequence shown here is derived from an EMBL/GenBank/DDBJ whole genome shotgun (WGS) entry which is preliminary data.</text>
</comment>
<dbReference type="PANTHER" id="PTHR30244">
    <property type="entry name" value="TRANSAMINASE"/>
    <property type="match status" value="1"/>
</dbReference>
<dbReference type="Proteomes" id="UP001189429">
    <property type="component" value="Unassembled WGS sequence"/>
</dbReference>
<name>A0ABN9XMT5_9DINO</name>
<dbReference type="InterPro" id="IPR000653">
    <property type="entry name" value="DegT/StrS_aminotransferase"/>
</dbReference>
<proteinExistence type="predicted"/>
<keyword evidence="3" id="KW-1185">Reference proteome</keyword>